<sequence length="266" mass="29957">MSPETLQSSGARASGPLEHEIRQRGPWFHNLHLPDGSRTAPDHPLGDFPAYKWRQLEASLPADLSGTTALDIGCNAGFYSFELARRGAQVDAVDVDEHYLEQARWARGQLGLDAQVCLFPSSVYHLARRDVTYDLVLFMGLFYHLRYPLLALDIVARRCADTLIFQSLSLPDAAEPARTSGLRWQERQLMTRPGWPSMAFIEHDLAGDATNWWVPNHAAIEAMLRTVGFRVDARPGHELYVCRRDPALTQAARWLDDEYRAACGLE</sequence>
<proteinExistence type="predicted"/>
<dbReference type="GO" id="GO:0032259">
    <property type="term" value="P:methylation"/>
    <property type="evidence" value="ECO:0007669"/>
    <property type="project" value="UniProtKB-KW"/>
</dbReference>
<dbReference type="OrthoDB" id="9765084at2"/>
<dbReference type="GO" id="GO:0008168">
    <property type="term" value="F:methyltransferase activity"/>
    <property type="evidence" value="ECO:0007669"/>
    <property type="project" value="UniProtKB-KW"/>
</dbReference>
<dbReference type="NCBIfam" id="TIGR04290">
    <property type="entry name" value="meth_Rta_06860"/>
    <property type="match status" value="1"/>
</dbReference>
<dbReference type="InterPro" id="IPR027554">
    <property type="entry name" value="Meth_Rta_06860"/>
</dbReference>
<dbReference type="InterPro" id="IPR029063">
    <property type="entry name" value="SAM-dependent_MTases_sf"/>
</dbReference>
<keyword evidence="1" id="KW-0489">Methyltransferase</keyword>
<keyword evidence="1" id="KW-0808">Transferase</keyword>
<protein>
    <submittedName>
        <fullName evidence="1">tRNA (Mo5U34)-methyltransferase</fullName>
        <ecNumber evidence="1">2.1.1.-</ecNumber>
    </submittedName>
</protein>
<dbReference type="RefSeq" id="WP_106093855.1">
    <property type="nucleotide sequence ID" value="NZ_PVNL01000135.1"/>
</dbReference>
<dbReference type="Pfam" id="PF08003">
    <property type="entry name" value="Methyltransf_9"/>
    <property type="match status" value="1"/>
</dbReference>
<dbReference type="CDD" id="cd02440">
    <property type="entry name" value="AdoMet_MTases"/>
    <property type="match status" value="1"/>
</dbReference>
<dbReference type="SUPFAM" id="SSF53335">
    <property type="entry name" value="S-adenosyl-L-methionine-dependent methyltransferases"/>
    <property type="match status" value="1"/>
</dbReference>
<dbReference type="AlphaFoldDB" id="A0A2S9XTT0"/>
<gene>
    <name evidence="1" type="primary">cmoB</name>
    <name evidence="1" type="ORF">ENSA7_70670</name>
</gene>
<dbReference type="InterPro" id="IPR027555">
    <property type="entry name" value="Mo5U34_MeTrfas-like"/>
</dbReference>
<evidence type="ECO:0000313" key="2">
    <source>
        <dbReference type="Proteomes" id="UP000238823"/>
    </source>
</evidence>
<dbReference type="EMBL" id="PVNL01000135">
    <property type="protein sequence ID" value="PRP96253.1"/>
    <property type="molecule type" value="Genomic_DNA"/>
</dbReference>
<accession>A0A2S9XTT0</accession>
<dbReference type="EC" id="2.1.1.-" evidence="1"/>
<evidence type="ECO:0000313" key="1">
    <source>
        <dbReference type="EMBL" id="PRP96253.1"/>
    </source>
</evidence>
<dbReference type="Gene3D" id="3.40.50.150">
    <property type="entry name" value="Vaccinia Virus protein VP39"/>
    <property type="match status" value="1"/>
</dbReference>
<dbReference type="Proteomes" id="UP000238823">
    <property type="component" value="Unassembled WGS sequence"/>
</dbReference>
<name>A0A2S9XTT0_9BACT</name>
<organism evidence="1 2">
    <name type="scientific">Enhygromyxa salina</name>
    <dbReference type="NCBI Taxonomy" id="215803"/>
    <lineage>
        <taxon>Bacteria</taxon>
        <taxon>Pseudomonadati</taxon>
        <taxon>Myxococcota</taxon>
        <taxon>Polyangia</taxon>
        <taxon>Nannocystales</taxon>
        <taxon>Nannocystaceae</taxon>
        <taxon>Enhygromyxa</taxon>
    </lineage>
</organism>
<reference evidence="1 2" key="1">
    <citation type="submission" date="2018-03" db="EMBL/GenBank/DDBJ databases">
        <title>Draft Genome Sequences of the Obligatory Marine Myxobacteria Enhygromyxa salina SWB007.</title>
        <authorList>
            <person name="Poehlein A."/>
            <person name="Moghaddam J.A."/>
            <person name="Harms H."/>
            <person name="Alanjari M."/>
            <person name="Koenig G.M."/>
            <person name="Daniel R."/>
            <person name="Schaeberle T.F."/>
        </authorList>
    </citation>
    <scope>NUCLEOTIDE SEQUENCE [LARGE SCALE GENOMIC DNA]</scope>
    <source>
        <strain evidence="1 2">SWB007</strain>
    </source>
</reference>
<comment type="caution">
    <text evidence="1">The sequence shown here is derived from an EMBL/GenBank/DDBJ whole genome shotgun (WGS) entry which is preliminary data.</text>
</comment>